<dbReference type="Pfam" id="PF02073">
    <property type="entry name" value="Peptidase_M29"/>
    <property type="match status" value="1"/>
</dbReference>
<evidence type="ECO:0000313" key="10">
    <source>
        <dbReference type="EMBL" id="MEQ2638350.1"/>
    </source>
</evidence>
<evidence type="ECO:0000256" key="8">
    <source>
        <dbReference type="ARBA" id="ARBA00022801"/>
    </source>
</evidence>
<evidence type="ECO:0000313" key="11">
    <source>
        <dbReference type="Proteomes" id="UP001478817"/>
    </source>
</evidence>
<name>A0ABV1IHH4_9ACTN</name>
<dbReference type="Proteomes" id="UP001478817">
    <property type="component" value="Unassembled WGS sequence"/>
</dbReference>
<reference evidence="10 11" key="1">
    <citation type="submission" date="2024-04" db="EMBL/GenBank/DDBJ databases">
        <title>Human intestinal bacterial collection.</title>
        <authorList>
            <person name="Pauvert C."/>
            <person name="Hitch T.C.A."/>
            <person name="Clavel T."/>
        </authorList>
    </citation>
    <scope>NUCLEOTIDE SEQUENCE [LARGE SCALE GENOMIC DNA]</scope>
    <source>
        <strain evidence="10 11">CLA-AA-H197</strain>
    </source>
</reference>
<evidence type="ECO:0000256" key="1">
    <source>
        <dbReference type="ARBA" id="ARBA00001941"/>
    </source>
</evidence>
<keyword evidence="7" id="KW-0479">Metal-binding</keyword>
<comment type="cofactor">
    <cofactor evidence="1">
        <name>Co(2+)</name>
        <dbReference type="ChEBI" id="CHEBI:48828"/>
    </cofactor>
</comment>
<dbReference type="InterPro" id="IPR000787">
    <property type="entry name" value="Peptidase_M29"/>
</dbReference>
<organism evidence="10 11">
    <name type="scientific">Paratractidigestivibacter faecalis</name>
    <dbReference type="NCBI Taxonomy" id="2292441"/>
    <lineage>
        <taxon>Bacteria</taxon>
        <taxon>Bacillati</taxon>
        <taxon>Actinomycetota</taxon>
        <taxon>Coriobacteriia</taxon>
        <taxon>Coriobacteriales</taxon>
        <taxon>Atopobiaceae</taxon>
        <taxon>Paratractidigestivibacter</taxon>
    </lineage>
</organism>
<dbReference type="InterPro" id="IPR035097">
    <property type="entry name" value="M29_N-terminal"/>
</dbReference>
<gene>
    <name evidence="10" type="ORF">AAAT05_08355</name>
</gene>
<keyword evidence="8" id="KW-0378">Hydrolase</keyword>
<evidence type="ECO:0000256" key="6">
    <source>
        <dbReference type="ARBA" id="ARBA00022670"/>
    </source>
</evidence>
<comment type="similarity">
    <text evidence="4">Belongs to the peptidase M29 family.</text>
</comment>
<evidence type="ECO:0000256" key="7">
    <source>
        <dbReference type="ARBA" id="ARBA00022723"/>
    </source>
</evidence>
<dbReference type="Gene3D" id="3.40.1830.10">
    <property type="entry name" value="Thermophilic metalloprotease (M29)"/>
    <property type="match status" value="1"/>
</dbReference>
<dbReference type="PANTHER" id="PTHR34448:SF3">
    <property type="entry name" value="AMINOPEPTIDASE AMPS"/>
    <property type="match status" value="1"/>
</dbReference>
<sequence length="426" mass="46896">MSPISMTEEECRVATEALSDQLDLYADLLVKKGAAVRPGQELVVECPVERADFARRVVAAGYRAGAGHVTVIWDDDAISRLTYENVDVDWFRHTPSWKVEQLNSLAEAGATFLFLEGSDPSALKGIDPAKPAAASKARNTECKSFRDGMDFGRNVWCIAGVPVAAWAREVFPGTSDAEATYRLWNLILSVARADGDDPESAWETHNASFEKTKRFLNGHRFDALRYEASNGTNLIVGMNPGHVWDGGAARTQDGTTFFPNIPTEEVFTSPDRARAEGIVYSAMPLVHAGQIVRDFWLHFEGGRVVDFGAERGVEVLRHIIETDENSCRLGECALISKNTPIRQSETLFFDTLYDENASCHLALGMGFPECLEGGVNLGKEELLARGVNQSVAHVDFMIGTDDLNVWGVCEDGTEVPVFENGQWAWE</sequence>
<comment type="cofactor">
    <cofactor evidence="2">
        <name>Mg(2+)</name>
        <dbReference type="ChEBI" id="CHEBI:18420"/>
    </cofactor>
</comment>
<dbReference type="GO" id="GO:0004177">
    <property type="term" value="F:aminopeptidase activity"/>
    <property type="evidence" value="ECO:0007669"/>
    <property type="project" value="UniProtKB-KW"/>
</dbReference>
<keyword evidence="11" id="KW-1185">Reference proteome</keyword>
<keyword evidence="6" id="KW-0645">Protease</keyword>
<dbReference type="EMBL" id="JBBNGS010000017">
    <property type="protein sequence ID" value="MEQ2638350.1"/>
    <property type="molecule type" value="Genomic_DNA"/>
</dbReference>
<evidence type="ECO:0000256" key="5">
    <source>
        <dbReference type="ARBA" id="ARBA00022438"/>
    </source>
</evidence>
<evidence type="ECO:0000256" key="4">
    <source>
        <dbReference type="ARBA" id="ARBA00008236"/>
    </source>
</evidence>
<evidence type="ECO:0000256" key="9">
    <source>
        <dbReference type="ARBA" id="ARBA00023049"/>
    </source>
</evidence>
<protein>
    <submittedName>
        <fullName evidence="10">Aminopeptidase</fullName>
    </submittedName>
</protein>
<dbReference type="RefSeq" id="WP_349183033.1">
    <property type="nucleotide sequence ID" value="NZ_JBBNGS010000017.1"/>
</dbReference>
<dbReference type="InterPro" id="IPR052170">
    <property type="entry name" value="M29_Exopeptidase"/>
</dbReference>
<keyword evidence="9" id="KW-0482">Metalloprotease</keyword>
<accession>A0ABV1IHH4</accession>
<dbReference type="PRINTS" id="PR00919">
    <property type="entry name" value="THERMOPTASE"/>
</dbReference>
<proteinExistence type="inferred from homology"/>
<keyword evidence="5 10" id="KW-0031">Aminopeptidase</keyword>
<evidence type="ECO:0000256" key="2">
    <source>
        <dbReference type="ARBA" id="ARBA00001946"/>
    </source>
</evidence>
<comment type="caution">
    <text evidence="10">The sequence shown here is derived from an EMBL/GenBank/DDBJ whole genome shotgun (WGS) entry which is preliminary data.</text>
</comment>
<comment type="cofactor">
    <cofactor evidence="3">
        <name>Zn(2+)</name>
        <dbReference type="ChEBI" id="CHEBI:29105"/>
    </cofactor>
</comment>
<dbReference type="PANTHER" id="PTHR34448">
    <property type="entry name" value="AMINOPEPTIDASE"/>
    <property type="match status" value="1"/>
</dbReference>
<evidence type="ECO:0000256" key="3">
    <source>
        <dbReference type="ARBA" id="ARBA00001947"/>
    </source>
</evidence>
<dbReference type="SUPFAM" id="SSF144052">
    <property type="entry name" value="Thermophilic metalloprotease-like"/>
    <property type="match status" value="1"/>
</dbReference>